<proteinExistence type="predicted"/>
<dbReference type="AlphaFoldDB" id="A0A0E9WRB9"/>
<name>A0A0E9WRB9_ANGAN</name>
<accession>A0A0E9WRB9</accession>
<reference evidence="1" key="1">
    <citation type="submission" date="2014-11" db="EMBL/GenBank/DDBJ databases">
        <authorList>
            <person name="Amaro Gonzalez C."/>
        </authorList>
    </citation>
    <scope>NUCLEOTIDE SEQUENCE</scope>
</reference>
<sequence>MPPSPLCFKICISQLAPVHDFILGSCVSASRSGAVSFLFYFFWNSPPVNMNEPTKKLLHLLSCNKAICVQRHVLEVEWQY</sequence>
<reference evidence="1" key="2">
    <citation type="journal article" date="2015" name="Fish Shellfish Immunol.">
        <title>Early steps in the European eel (Anguilla anguilla)-Vibrio vulnificus interaction in the gills: Role of the RtxA13 toxin.</title>
        <authorList>
            <person name="Callol A."/>
            <person name="Pajuelo D."/>
            <person name="Ebbesson L."/>
            <person name="Teles M."/>
            <person name="MacKenzie S."/>
            <person name="Amaro C."/>
        </authorList>
    </citation>
    <scope>NUCLEOTIDE SEQUENCE</scope>
</reference>
<dbReference type="EMBL" id="GBXM01015608">
    <property type="protein sequence ID" value="JAH92969.1"/>
    <property type="molecule type" value="Transcribed_RNA"/>
</dbReference>
<protein>
    <submittedName>
        <fullName evidence="1">Uncharacterized protein</fullName>
    </submittedName>
</protein>
<evidence type="ECO:0000313" key="1">
    <source>
        <dbReference type="EMBL" id="JAH92969.1"/>
    </source>
</evidence>
<organism evidence="1">
    <name type="scientific">Anguilla anguilla</name>
    <name type="common">European freshwater eel</name>
    <name type="synonym">Muraena anguilla</name>
    <dbReference type="NCBI Taxonomy" id="7936"/>
    <lineage>
        <taxon>Eukaryota</taxon>
        <taxon>Metazoa</taxon>
        <taxon>Chordata</taxon>
        <taxon>Craniata</taxon>
        <taxon>Vertebrata</taxon>
        <taxon>Euteleostomi</taxon>
        <taxon>Actinopterygii</taxon>
        <taxon>Neopterygii</taxon>
        <taxon>Teleostei</taxon>
        <taxon>Anguilliformes</taxon>
        <taxon>Anguillidae</taxon>
        <taxon>Anguilla</taxon>
    </lineage>
</organism>